<sequence length="281" mass="33817">MECGDFLVGNKRTNLSPLPIHMKRTLFRKQRTNFEVMEVQDPYKKLEVLLCMTETKLNSFKQSMEKDKCKKIKIEEERRRRRQQQQQQQNELERRRQQQQNELERRHQQQQNEDERRPEQQVNGGNHNNNNNDNDQEVWKWEGPPPEWIVKTIENFGGESLKYLFRKKLTISDVVGQQNRLLPTRKDMRQVVIPYLTEEERSKLEQVNELKVMVIDVSGTEYKTMIMKWYSSLKAHRIIGPDWSNFVRNNKLEPSHHVVYVWGFRVTGKLWLAFDYALTGR</sequence>
<comment type="caution">
    <text evidence="1">The sequence shown here is derived from an EMBL/GenBank/DDBJ whole genome shotgun (WGS) entry which is preliminary data.</text>
</comment>
<organism evidence="1 2">
    <name type="scientific">Dioscorea alata</name>
    <name type="common">Purple yam</name>
    <dbReference type="NCBI Taxonomy" id="55571"/>
    <lineage>
        <taxon>Eukaryota</taxon>
        <taxon>Viridiplantae</taxon>
        <taxon>Streptophyta</taxon>
        <taxon>Embryophyta</taxon>
        <taxon>Tracheophyta</taxon>
        <taxon>Spermatophyta</taxon>
        <taxon>Magnoliopsida</taxon>
        <taxon>Liliopsida</taxon>
        <taxon>Dioscoreales</taxon>
        <taxon>Dioscoreaceae</taxon>
        <taxon>Dioscorea</taxon>
    </lineage>
</organism>
<protein>
    <submittedName>
        <fullName evidence="1">Armadillo-like helical-containing protein</fullName>
    </submittedName>
</protein>
<dbReference type="Proteomes" id="UP000827976">
    <property type="component" value="Chromosome 3"/>
</dbReference>
<proteinExistence type="predicted"/>
<dbReference type="EMBL" id="CM037013">
    <property type="protein sequence ID" value="KAH7688170.1"/>
    <property type="molecule type" value="Genomic_DNA"/>
</dbReference>
<evidence type="ECO:0000313" key="2">
    <source>
        <dbReference type="Proteomes" id="UP000827976"/>
    </source>
</evidence>
<gene>
    <name evidence="1" type="ORF">IHE45_03G015100</name>
</gene>
<reference evidence="2" key="1">
    <citation type="journal article" date="2022" name="Nat. Commun.">
        <title>Chromosome evolution and the genetic basis of agronomically important traits in greater yam.</title>
        <authorList>
            <person name="Bredeson J.V."/>
            <person name="Lyons J.B."/>
            <person name="Oniyinde I.O."/>
            <person name="Okereke N.R."/>
            <person name="Kolade O."/>
            <person name="Nnabue I."/>
            <person name="Nwadili C.O."/>
            <person name="Hribova E."/>
            <person name="Parker M."/>
            <person name="Nwogha J."/>
            <person name="Shu S."/>
            <person name="Carlson J."/>
            <person name="Kariba R."/>
            <person name="Muthemba S."/>
            <person name="Knop K."/>
            <person name="Barton G.J."/>
            <person name="Sherwood A.V."/>
            <person name="Lopez-Montes A."/>
            <person name="Asiedu R."/>
            <person name="Jamnadass R."/>
            <person name="Muchugi A."/>
            <person name="Goodstein D."/>
            <person name="Egesi C.N."/>
            <person name="Featherston J."/>
            <person name="Asfaw A."/>
            <person name="Simpson G.G."/>
            <person name="Dolezel J."/>
            <person name="Hendre P.S."/>
            <person name="Van Deynze A."/>
            <person name="Kumar P.L."/>
            <person name="Obidiegwu J.E."/>
            <person name="Bhattacharjee R."/>
            <person name="Rokhsar D.S."/>
        </authorList>
    </citation>
    <scope>NUCLEOTIDE SEQUENCE [LARGE SCALE GENOMIC DNA]</scope>
    <source>
        <strain evidence="2">cv. TDa95/00328</strain>
    </source>
</reference>
<evidence type="ECO:0000313" key="1">
    <source>
        <dbReference type="EMBL" id="KAH7688170.1"/>
    </source>
</evidence>
<name>A0ACB7WIY1_DIOAL</name>
<accession>A0ACB7WIY1</accession>
<keyword evidence="2" id="KW-1185">Reference proteome</keyword>